<organism evidence="2 3">
    <name type="scientific">Caulobacter zeae</name>
    <dbReference type="NCBI Taxonomy" id="2055137"/>
    <lineage>
        <taxon>Bacteria</taxon>
        <taxon>Pseudomonadati</taxon>
        <taxon>Pseudomonadota</taxon>
        <taxon>Alphaproteobacteria</taxon>
        <taxon>Caulobacterales</taxon>
        <taxon>Caulobacteraceae</taxon>
        <taxon>Caulobacter</taxon>
    </lineage>
</organism>
<dbReference type="RefSeq" id="WP_101717339.1">
    <property type="nucleotide sequence ID" value="NZ_PJRS01000012.1"/>
</dbReference>
<dbReference type="PANTHER" id="PTHR22916:SF3">
    <property type="entry name" value="UDP-GLCNAC:BETAGAL BETA-1,3-N-ACETYLGLUCOSAMINYLTRANSFERASE-LIKE PROTEIN 1"/>
    <property type="match status" value="1"/>
</dbReference>
<comment type="caution">
    <text evidence="2">The sequence shown here is derived from an EMBL/GenBank/DDBJ whole genome shotgun (WGS) entry which is preliminary data.</text>
</comment>
<dbReference type="GO" id="GO:0016758">
    <property type="term" value="F:hexosyltransferase activity"/>
    <property type="evidence" value="ECO:0007669"/>
    <property type="project" value="UniProtKB-ARBA"/>
</dbReference>
<dbReference type="EMBL" id="PJRS01000012">
    <property type="protein sequence ID" value="PLR27646.1"/>
    <property type="molecule type" value="Genomic_DNA"/>
</dbReference>
<proteinExistence type="predicted"/>
<dbReference type="OrthoDB" id="6116224at2"/>
<dbReference type="SUPFAM" id="SSF53448">
    <property type="entry name" value="Nucleotide-diphospho-sugar transferases"/>
    <property type="match status" value="1"/>
</dbReference>
<dbReference type="PANTHER" id="PTHR22916">
    <property type="entry name" value="GLYCOSYLTRANSFERASE"/>
    <property type="match status" value="1"/>
</dbReference>
<name>A0A2N5DNM4_9CAUL</name>
<evidence type="ECO:0000313" key="2">
    <source>
        <dbReference type="EMBL" id="PLR27646.1"/>
    </source>
</evidence>
<reference evidence="2 3" key="1">
    <citation type="submission" date="2017-12" db="EMBL/GenBank/DDBJ databases">
        <title>The genome sequence of Caulobacter sp. 410.</title>
        <authorList>
            <person name="Gao J."/>
            <person name="Mao X."/>
            <person name="Sun J."/>
        </authorList>
    </citation>
    <scope>NUCLEOTIDE SEQUENCE [LARGE SCALE GENOMIC DNA]</scope>
    <source>
        <strain evidence="2 3">410</strain>
    </source>
</reference>
<dbReference type="Proteomes" id="UP000234479">
    <property type="component" value="Unassembled WGS sequence"/>
</dbReference>
<keyword evidence="2" id="KW-0808">Transferase</keyword>
<dbReference type="InterPro" id="IPR029044">
    <property type="entry name" value="Nucleotide-diphossugar_trans"/>
</dbReference>
<feature type="domain" description="Glycosyltransferase 2-like" evidence="1">
    <location>
        <begin position="5"/>
        <end position="168"/>
    </location>
</feature>
<dbReference type="CDD" id="cd00761">
    <property type="entry name" value="Glyco_tranf_GTA_type"/>
    <property type="match status" value="1"/>
</dbReference>
<keyword evidence="3" id="KW-1185">Reference proteome</keyword>
<evidence type="ECO:0000313" key="3">
    <source>
        <dbReference type="Proteomes" id="UP000234479"/>
    </source>
</evidence>
<dbReference type="InterPro" id="IPR001173">
    <property type="entry name" value="Glyco_trans_2-like"/>
</dbReference>
<sequence>MARVTIMIPTQRRLGGLAVAARSVLAQAGVDHSELELVIVDNDQVPSAQDVAQTLAGEASFPVHYVHEPRAGVANARNAGMAKASGQFIAFLDDDEEAPAGWLAALLAAQQAYAADVVFGPVRARAPQAVTEHRDYLERFFSRIGPEQAGVIDHYYGCGDSLLKRSSLPDPVAPFAAERNHIGGEDDMLFGHMRAAGAVFAWEPAAWVWEDPVPDRLTLDYTIRRAFAYGQGPSAHCAAAVPPDRAGVARWMAVGVVQAALFGAVAGFKWLTRAGDRAEWLDRAARGLGKTLWWGPFKIHFYGHTA</sequence>
<gene>
    <name evidence="2" type="ORF">SGCZBJ_07165</name>
</gene>
<protein>
    <submittedName>
        <fullName evidence="2">Glycosyltransferase family 2 protein</fullName>
    </submittedName>
</protein>
<dbReference type="AlphaFoldDB" id="A0A2N5DNM4"/>
<accession>A0A2N5DNM4</accession>
<dbReference type="Gene3D" id="3.90.550.10">
    <property type="entry name" value="Spore Coat Polysaccharide Biosynthesis Protein SpsA, Chain A"/>
    <property type="match status" value="1"/>
</dbReference>
<dbReference type="Pfam" id="PF00535">
    <property type="entry name" value="Glycos_transf_2"/>
    <property type="match status" value="1"/>
</dbReference>
<evidence type="ECO:0000259" key="1">
    <source>
        <dbReference type="Pfam" id="PF00535"/>
    </source>
</evidence>